<accession>A0A4Q9GHJ3</accession>
<dbReference type="NCBIfam" id="TIGR02937">
    <property type="entry name" value="sigma70-ECF"/>
    <property type="match status" value="1"/>
</dbReference>
<keyword evidence="2" id="KW-0805">Transcription regulation</keyword>
<dbReference type="PANTHER" id="PTHR43133">
    <property type="entry name" value="RNA POLYMERASE ECF-TYPE SIGMA FACTO"/>
    <property type="match status" value="1"/>
</dbReference>
<evidence type="ECO:0000256" key="1">
    <source>
        <dbReference type="ARBA" id="ARBA00010641"/>
    </source>
</evidence>
<evidence type="ECO:0000259" key="6">
    <source>
        <dbReference type="Pfam" id="PF08281"/>
    </source>
</evidence>
<keyword evidence="3" id="KW-0731">Sigma factor</keyword>
<gene>
    <name evidence="7" type="ORF">EYR15_10975</name>
</gene>
<dbReference type="InterPro" id="IPR039425">
    <property type="entry name" value="RNA_pol_sigma-70-like"/>
</dbReference>
<proteinExistence type="inferred from homology"/>
<comment type="caution">
    <text evidence="7">The sequence shown here is derived from an EMBL/GenBank/DDBJ whole genome shotgun (WGS) entry which is preliminary data.</text>
</comment>
<dbReference type="InterPro" id="IPR013324">
    <property type="entry name" value="RNA_pol_sigma_r3/r4-like"/>
</dbReference>
<dbReference type="AlphaFoldDB" id="A0A4Q9GHJ3"/>
<comment type="similarity">
    <text evidence="1">Belongs to the sigma-70 factor family. ECF subfamily.</text>
</comment>
<dbReference type="Gene3D" id="1.10.10.10">
    <property type="entry name" value="Winged helix-like DNA-binding domain superfamily/Winged helix DNA-binding domain"/>
    <property type="match status" value="1"/>
</dbReference>
<dbReference type="InterPro" id="IPR036388">
    <property type="entry name" value="WH-like_DNA-bd_sf"/>
</dbReference>
<organism evidence="7 8">
    <name type="scientific">Hansschlegelia quercus</name>
    <dbReference type="NCBI Taxonomy" id="2528245"/>
    <lineage>
        <taxon>Bacteria</taxon>
        <taxon>Pseudomonadati</taxon>
        <taxon>Pseudomonadota</taxon>
        <taxon>Alphaproteobacteria</taxon>
        <taxon>Hyphomicrobiales</taxon>
        <taxon>Methylopilaceae</taxon>
        <taxon>Hansschlegelia</taxon>
    </lineage>
</organism>
<dbReference type="Gene3D" id="1.10.1740.10">
    <property type="match status" value="1"/>
</dbReference>
<dbReference type="OrthoDB" id="9794372at2"/>
<dbReference type="InterPro" id="IPR013249">
    <property type="entry name" value="RNA_pol_sigma70_r4_t2"/>
</dbReference>
<dbReference type="PANTHER" id="PTHR43133:SF63">
    <property type="entry name" value="RNA POLYMERASE SIGMA FACTOR FECI-RELATED"/>
    <property type="match status" value="1"/>
</dbReference>
<dbReference type="Pfam" id="PF04542">
    <property type="entry name" value="Sigma70_r2"/>
    <property type="match status" value="1"/>
</dbReference>
<dbReference type="Pfam" id="PF08281">
    <property type="entry name" value="Sigma70_r4_2"/>
    <property type="match status" value="1"/>
</dbReference>
<sequence length="167" mass="18128">MSDGLISELYRLHGEELGRSLRRRGASRETAADITHDAFLRMLALPANVALADPRSFLFRVARNLSIDLARRRRALPLASDGEAALALVSDDAPSAERFALAKLELAAIQRALDGVPSAPREAFLMRLDGKTYDEIASSLGVPRQTAFSQVVRVIAHLAAAVGRLQK</sequence>
<dbReference type="GO" id="GO:0006352">
    <property type="term" value="P:DNA-templated transcription initiation"/>
    <property type="evidence" value="ECO:0007669"/>
    <property type="project" value="InterPro"/>
</dbReference>
<protein>
    <submittedName>
        <fullName evidence="7">RNA polymerase sigma factor</fullName>
    </submittedName>
</protein>
<keyword evidence="8" id="KW-1185">Reference proteome</keyword>
<evidence type="ECO:0000256" key="3">
    <source>
        <dbReference type="ARBA" id="ARBA00023082"/>
    </source>
</evidence>
<feature type="domain" description="RNA polymerase sigma-70 region 2" evidence="5">
    <location>
        <begin position="9"/>
        <end position="74"/>
    </location>
</feature>
<evidence type="ECO:0000256" key="4">
    <source>
        <dbReference type="ARBA" id="ARBA00023163"/>
    </source>
</evidence>
<dbReference type="GO" id="GO:0003677">
    <property type="term" value="F:DNA binding"/>
    <property type="evidence" value="ECO:0007669"/>
    <property type="project" value="InterPro"/>
</dbReference>
<evidence type="ECO:0000259" key="5">
    <source>
        <dbReference type="Pfam" id="PF04542"/>
    </source>
</evidence>
<dbReference type="SUPFAM" id="SSF88659">
    <property type="entry name" value="Sigma3 and sigma4 domains of RNA polymerase sigma factors"/>
    <property type="match status" value="1"/>
</dbReference>
<evidence type="ECO:0000256" key="2">
    <source>
        <dbReference type="ARBA" id="ARBA00023015"/>
    </source>
</evidence>
<keyword evidence="4" id="KW-0804">Transcription</keyword>
<feature type="domain" description="RNA polymerase sigma factor 70 region 4 type 2" evidence="6">
    <location>
        <begin position="107"/>
        <end position="158"/>
    </location>
</feature>
<dbReference type="SUPFAM" id="SSF88946">
    <property type="entry name" value="Sigma2 domain of RNA polymerase sigma factors"/>
    <property type="match status" value="1"/>
</dbReference>
<dbReference type="InterPro" id="IPR007627">
    <property type="entry name" value="RNA_pol_sigma70_r2"/>
</dbReference>
<evidence type="ECO:0000313" key="8">
    <source>
        <dbReference type="Proteomes" id="UP000291613"/>
    </source>
</evidence>
<dbReference type="EMBL" id="SIUB01000004">
    <property type="protein sequence ID" value="TBN53522.1"/>
    <property type="molecule type" value="Genomic_DNA"/>
</dbReference>
<name>A0A4Q9GHJ3_9HYPH</name>
<dbReference type="InterPro" id="IPR013325">
    <property type="entry name" value="RNA_pol_sigma_r2"/>
</dbReference>
<dbReference type="Proteomes" id="UP000291613">
    <property type="component" value="Unassembled WGS sequence"/>
</dbReference>
<dbReference type="RefSeq" id="WP_131003578.1">
    <property type="nucleotide sequence ID" value="NZ_JBHSZR010000007.1"/>
</dbReference>
<evidence type="ECO:0000313" key="7">
    <source>
        <dbReference type="EMBL" id="TBN53522.1"/>
    </source>
</evidence>
<dbReference type="InterPro" id="IPR014284">
    <property type="entry name" value="RNA_pol_sigma-70_dom"/>
</dbReference>
<reference evidence="7 8" key="1">
    <citation type="submission" date="2019-02" db="EMBL/GenBank/DDBJ databases">
        <title>Hansschlegelia quercus sp. nov., a novel methylotrophic bacterium from buds of oak (Quercus robur L.).</title>
        <authorList>
            <person name="Agafonova N.V."/>
            <person name="Kaparullina E.N."/>
            <person name="Grouzdev D.S."/>
            <person name="Doronina N.V."/>
        </authorList>
    </citation>
    <scope>NUCLEOTIDE SEQUENCE [LARGE SCALE GENOMIC DNA]</scope>
    <source>
        <strain evidence="7 8">Dub</strain>
    </source>
</reference>
<dbReference type="GO" id="GO:0016987">
    <property type="term" value="F:sigma factor activity"/>
    <property type="evidence" value="ECO:0007669"/>
    <property type="project" value="UniProtKB-KW"/>
</dbReference>